<evidence type="ECO:0000313" key="3">
    <source>
        <dbReference type="Proteomes" id="UP000195011"/>
    </source>
</evidence>
<dbReference type="Proteomes" id="UP000195011">
    <property type="component" value="Unassembled WGS sequence"/>
</dbReference>
<dbReference type="PANTHER" id="PTHR43415">
    <property type="entry name" value="SPERMIDINE N(1)-ACETYLTRANSFERASE"/>
    <property type="match status" value="1"/>
</dbReference>
<dbReference type="PROSITE" id="PS51186">
    <property type="entry name" value="GNAT"/>
    <property type="match status" value="1"/>
</dbReference>
<evidence type="ECO:0000259" key="1">
    <source>
        <dbReference type="PROSITE" id="PS51186"/>
    </source>
</evidence>
<proteinExistence type="predicted"/>
<dbReference type="InterPro" id="IPR016181">
    <property type="entry name" value="Acyl_CoA_acyltransferase"/>
</dbReference>
<dbReference type="GO" id="GO:0016747">
    <property type="term" value="F:acyltransferase activity, transferring groups other than amino-acyl groups"/>
    <property type="evidence" value="ECO:0007669"/>
    <property type="project" value="InterPro"/>
</dbReference>
<evidence type="ECO:0000313" key="2">
    <source>
        <dbReference type="EMBL" id="OUE23871.1"/>
    </source>
</evidence>
<reference evidence="2 3" key="1">
    <citation type="submission" date="2016-08" db="EMBL/GenBank/DDBJ databases">
        <title>Genome sequence of Clavibacter michiganensis spp strain CFBP8017.</title>
        <authorList>
            <person name="Thapa S.P."/>
            <person name="Coaker G."/>
            <person name="Jacques M.-A."/>
        </authorList>
    </citation>
    <scope>NUCLEOTIDE SEQUENCE [LARGE SCALE GENOMIC DNA]</scope>
    <source>
        <strain evidence="2">CFBP8017</strain>
    </source>
</reference>
<keyword evidence="2" id="KW-0808">Transferase</keyword>
<protein>
    <submittedName>
        <fullName evidence="2">Spermidine N(1)-acetyltransferase</fullName>
    </submittedName>
</protein>
<dbReference type="EMBL" id="MDJY01000036">
    <property type="protein sequence ID" value="OUE23871.1"/>
    <property type="molecule type" value="Genomic_DNA"/>
</dbReference>
<dbReference type="SUPFAM" id="SSF55729">
    <property type="entry name" value="Acyl-CoA N-acyltransferases (Nat)"/>
    <property type="match status" value="1"/>
</dbReference>
<dbReference type="RefSeq" id="WP_241534862.1">
    <property type="nucleotide sequence ID" value="NZ_MDJY01000036.1"/>
</dbReference>
<sequence>MSAADPRLFADLPRLEGERVILRPFTPADIDAMGAILADPDVIRLTGSAHTRAEVAEMAARPELDDRARTWYATRADQPDRLDLALVDRATDACVGEAVLNEWSPEDRSANVRILIGPAGRDRGLGSEAVRLLVDHAFAATDLERISLEVLASNPRARRVYERAGFVEEGRLRAAFRFDDEPVDVIVMAALRVDPRG</sequence>
<accession>A0A251YI01</accession>
<dbReference type="PANTHER" id="PTHR43415:SF3">
    <property type="entry name" value="GNAT-FAMILY ACETYLTRANSFERASE"/>
    <property type="match status" value="1"/>
</dbReference>
<organism evidence="2 3">
    <name type="scientific">Clavibacter michiganensis</name>
    <dbReference type="NCBI Taxonomy" id="28447"/>
    <lineage>
        <taxon>Bacteria</taxon>
        <taxon>Bacillati</taxon>
        <taxon>Actinomycetota</taxon>
        <taxon>Actinomycetes</taxon>
        <taxon>Micrococcales</taxon>
        <taxon>Microbacteriaceae</taxon>
        <taxon>Clavibacter</taxon>
    </lineage>
</organism>
<dbReference type="Pfam" id="PF13302">
    <property type="entry name" value="Acetyltransf_3"/>
    <property type="match status" value="1"/>
</dbReference>
<dbReference type="AlphaFoldDB" id="A0A251YI01"/>
<name>A0A251YI01_9MICO</name>
<gene>
    <name evidence="2" type="primary">speG</name>
    <name evidence="2" type="ORF">BFL36_07425</name>
</gene>
<dbReference type="Gene3D" id="3.40.630.30">
    <property type="match status" value="1"/>
</dbReference>
<comment type="caution">
    <text evidence="2">The sequence shown here is derived from an EMBL/GenBank/DDBJ whole genome shotgun (WGS) entry which is preliminary data.</text>
</comment>
<feature type="domain" description="N-acetyltransferase" evidence="1">
    <location>
        <begin position="20"/>
        <end position="193"/>
    </location>
</feature>
<dbReference type="InterPro" id="IPR000182">
    <property type="entry name" value="GNAT_dom"/>
</dbReference>